<reference evidence="1" key="2">
    <citation type="submission" date="2023-06" db="EMBL/GenBank/DDBJ databases">
        <authorList>
            <consortium name="Lawrence Berkeley National Laboratory"/>
            <person name="Haridas S."/>
            <person name="Hensen N."/>
            <person name="Bonometti L."/>
            <person name="Westerberg I."/>
            <person name="Brannstrom I.O."/>
            <person name="Guillou S."/>
            <person name="Cros-Aarteil S."/>
            <person name="Calhoun S."/>
            <person name="Kuo A."/>
            <person name="Mondo S."/>
            <person name="Pangilinan J."/>
            <person name="Riley R."/>
            <person name="Labutti K."/>
            <person name="Andreopoulos B."/>
            <person name="Lipzen A."/>
            <person name="Chen C."/>
            <person name="Yanf M."/>
            <person name="Daum C."/>
            <person name="Ng V."/>
            <person name="Clum A."/>
            <person name="Steindorff A."/>
            <person name="Ohm R."/>
            <person name="Martin F."/>
            <person name="Silar P."/>
            <person name="Natvig D."/>
            <person name="Lalanne C."/>
            <person name="Gautier V."/>
            <person name="Ament-Velasquez S.L."/>
            <person name="Kruys A."/>
            <person name="Hutchinson M.I."/>
            <person name="Powell A.J."/>
            <person name="Barry K."/>
            <person name="Miller A.N."/>
            <person name="Grigoriev I.V."/>
            <person name="Debuchy R."/>
            <person name="Gladieux P."/>
            <person name="Thoren M.H."/>
            <person name="Johannesson H."/>
        </authorList>
    </citation>
    <scope>NUCLEOTIDE SEQUENCE</scope>
    <source>
        <strain evidence="1">CBS 958.72</strain>
    </source>
</reference>
<name>A0AAE0N341_9PEZI</name>
<organism evidence="1 2">
    <name type="scientific">Lasiosphaeria ovina</name>
    <dbReference type="NCBI Taxonomy" id="92902"/>
    <lineage>
        <taxon>Eukaryota</taxon>
        <taxon>Fungi</taxon>
        <taxon>Dikarya</taxon>
        <taxon>Ascomycota</taxon>
        <taxon>Pezizomycotina</taxon>
        <taxon>Sordariomycetes</taxon>
        <taxon>Sordariomycetidae</taxon>
        <taxon>Sordariales</taxon>
        <taxon>Lasiosphaeriaceae</taxon>
        <taxon>Lasiosphaeria</taxon>
    </lineage>
</organism>
<dbReference type="EMBL" id="JAULSN010000006">
    <property type="protein sequence ID" value="KAK3368967.1"/>
    <property type="molecule type" value="Genomic_DNA"/>
</dbReference>
<evidence type="ECO:0000313" key="1">
    <source>
        <dbReference type="EMBL" id="KAK3368967.1"/>
    </source>
</evidence>
<comment type="caution">
    <text evidence="1">The sequence shown here is derived from an EMBL/GenBank/DDBJ whole genome shotgun (WGS) entry which is preliminary data.</text>
</comment>
<gene>
    <name evidence="1" type="ORF">B0T24DRAFT_631222</name>
</gene>
<keyword evidence="2" id="KW-1185">Reference proteome</keyword>
<sequence length="104" mass="11359">MGSTPNRLRFEDSGDSGLWLRTSAGSIRLNNGEPSGHDSYSIGPRWDLSGDGSWVTWRGQGSIWLPPDFRPQVSDISRDGSAIAIGRPTGHVVVLRMSMDVLFT</sequence>
<reference evidence="1" key="1">
    <citation type="journal article" date="2023" name="Mol. Phylogenet. Evol.">
        <title>Genome-scale phylogeny and comparative genomics of the fungal order Sordariales.</title>
        <authorList>
            <person name="Hensen N."/>
            <person name="Bonometti L."/>
            <person name="Westerberg I."/>
            <person name="Brannstrom I.O."/>
            <person name="Guillou S."/>
            <person name="Cros-Aarteil S."/>
            <person name="Calhoun S."/>
            <person name="Haridas S."/>
            <person name="Kuo A."/>
            <person name="Mondo S."/>
            <person name="Pangilinan J."/>
            <person name="Riley R."/>
            <person name="LaButti K."/>
            <person name="Andreopoulos B."/>
            <person name="Lipzen A."/>
            <person name="Chen C."/>
            <person name="Yan M."/>
            <person name="Daum C."/>
            <person name="Ng V."/>
            <person name="Clum A."/>
            <person name="Steindorff A."/>
            <person name="Ohm R.A."/>
            <person name="Martin F."/>
            <person name="Silar P."/>
            <person name="Natvig D.O."/>
            <person name="Lalanne C."/>
            <person name="Gautier V."/>
            <person name="Ament-Velasquez S.L."/>
            <person name="Kruys A."/>
            <person name="Hutchinson M.I."/>
            <person name="Powell A.J."/>
            <person name="Barry K."/>
            <person name="Miller A.N."/>
            <person name="Grigoriev I.V."/>
            <person name="Debuchy R."/>
            <person name="Gladieux P."/>
            <person name="Hiltunen Thoren M."/>
            <person name="Johannesson H."/>
        </authorList>
    </citation>
    <scope>NUCLEOTIDE SEQUENCE</scope>
    <source>
        <strain evidence="1">CBS 958.72</strain>
    </source>
</reference>
<accession>A0AAE0N341</accession>
<dbReference type="AlphaFoldDB" id="A0AAE0N341"/>
<dbReference type="Proteomes" id="UP001287356">
    <property type="component" value="Unassembled WGS sequence"/>
</dbReference>
<protein>
    <submittedName>
        <fullName evidence="1">Uncharacterized protein</fullName>
    </submittedName>
</protein>
<proteinExistence type="predicted"/>
<evidence type="ECO:0000313" key="2">
    <source>
        <dbReference type="Proteomes" id="UP001287356"/>
    </source>
</evidence>